<dbReference type="AlphaFoldDB" id="A0A5B7FRT9"/>
<organism evidence="2 3">
    <name type="scientific">Portunus trituberculatus</name>
    <name type="common">Swimming crab</name>
    <name type="synonym">Neptunus trituberculatus</name>
    <dbReference type="NCBI Taxonomy" id="210409"/>
    <lineage>
        <taxon>Eukaryota</taxon>
        <taxon>Metazoa</taxon>
        <taxon>Ecdysozoa</taxon>
        <taxon>Arthropoda</taxon>
        <taxon>Crustacea</taxon>
        <taxon>Multicrustacea</taxon>
        <taxon>Malacostraca</taxon>
        <taxon>Eumalacostraca</taxon>
        <taxon>Eucarida</taxon>
        <taxon>Decapoda</taxon>
        <taxon>Pleocyemata</taxon>
        <taxon>Brachyura</taxon>
        <taxon>Eubrachyura</taxon>
        <taxon>Portunoidea</taxon>
        <taxon>Portunidae</taxon>
        <taxon>Portuninae</taxon>
        <taxon>Portunus</taxon>
    </lineage>
</organism>
<name>A0A5B7FRT9_PORTR</name>
<sequence length="77" mass="9249">MQYAREKARRKREKQVKSTREVHTEKLATTSDILTICGYYSFQKKWNSGHQNETLYHILIYPLDIVGEWSVQYRTQP</sequence>
<comment type="caution">
    <text evidence="2">The sequence shown here is derived from an EMBL/GenBank/DDBJ whole genome shotgun (WGS) entry which is preliminary data.</text>
</comment>
<reference evidence="2 3" key="1">
    <citation type="submission" date="2019-05" db="EMBL/GenBank/DDBJ databases">
        <title>Another draft genome of Portunus trituberculatus and its Hox gene families provides insights of decapod evolution.</title>
        <authorList>
            <person name="Jeong J.-H."/>
            <person name="Song I."/>
            <person name="Kim S."/>
            <person name="Choi T."/>
            <person name="Kim D."/>
            <person name="Ryu S."/>
            <person name="Kim W."/>
        </authorList>
    </citation>
    <scope>NUCLEOTIDE SEQUENCE [LARGE SCALE GENOMIC DNA]</scope>
    <source>
        <tissue evidence="2">Muscle</tissue>
    </source>
</reference>
<accession>A0A5B7FRT9</accession>
<proteinExistence type="predicted"/>
<feature type="region of interest" description="Disordered" evidence="1">
    <location>
        <begin position="1"/>
        <end position="22"/>
    </location>
</feature>
<dbReference type="EMBL" id="VSRR010008164">
    <property type="protein sequence ID" value="MPC48216.1"/>
    <property type="molecule type" value="Genomic_DNA"/>
</dbReference>
<protein>
    <submittedName>
        <fullName evidence="2">Uncharacterized protein</fullName>
    </submittedName>
</protein>
<dbReference type="Proteomes" id="UP000324222">
    <property type="component" value="Unassembled WGS sequence"/>
</dbReference>
<evidence type="ECO:0000256" key="1">
    <source>
        <dbReference type="SAM" id="MobiDB-lite"/>
    </source>
</evidence>
<gene>
    <name evidence="2" type="ORF">E2C01_041984</name>
</gene>
<evidence type="ECO:0000313" key="2">
    <source>
        <dbReference type="EMBL" id="MPC48216.1"/>
    </source>
</evidence>
<evidence type="ECO:0000313" key="3">
    <source>
        <dbReference type="Proteomes" id="UP000324222"/>
    </source>
</evidence>
<keyword evidence="3" id="KW-1185">Reference proteome</keyword>